<proteinExistence type="inferred from homology"/>
<feature type="transmembrane region" description="Helical" evidence="8">
    <location>
        <begin position="533"/>
        <end position="556"/>
    </location>
</feature>
<evidence type="ECO:0000313" key="10">
    <source>
        <dbReference type="EMBL" id="KPI98437.1"/>
    </source>
</evidence>
<dbReference type="InterPro" id="IPR005829">
    <property type="entry name" value="Sugar_transporter_CS"/>
</dbReference>
<dbReference type="PROSITE" id="PS00216">
    <property type="entry name" value="SUGAR_TRANSPORT_1"/>
    <property type="match status" value="1"/>
</dbReference>
<sequence length="590" mass="64657">MVETDPGPKKPHNCDVKNDLQLNGPGSKTVDLGIVPSLKTSAKCDAEKAPNSEKADFERAIELTGIVPSLKTSAKCDAEKAPNSEKADFERAIELTGYGRFHYLLLAVCGLVSTSEEMDVISMSFILPSAQCDLNLTTYTKGWLNSIIFIGMMVGAYAWGSVADSLGRKRVLIAISIVNALAIVASSFSQNYELFMLFRLSTVQRKLGGSGPVIWSYFAEFQPKKKRGAMLSFMAAFWTLGNLFVAGLAWVIIPSEIGGTTGGFVYNSWRIFLLVMSLPSFLVAALLFLLPESPKFLITTGRHEDALEVFKGIYLMNTGRSKEEYPVKQLLVDVPIHAKPEKQLEEKEPKSKMRRMLSDIVEHSKQLFVPPILKFTTISITINFTFHIGYYGLMMWFPEMFNRFDEWSRANDNAPADICQATAYVVQRGTHSAEALCDPHIHSDVFMESLITVAAAIPSNIFAVLGMDRLGRKFFLVFSTFSAGLCSAAMYFVYNKTNNLIVSAIFSSVISCGNASLDCLITEVFPTNLRATGVAVSMVAARLGGIIGNVVIAALLDTYCPAPTFIVAVLLAGGGLMCLFLPNTTRQALQ</sequence>
<dbReference type="Gene3D" id="1.20.1250.20">
    <property type="entry name" value="MFS general substrate transporter like domains"/>
    <property type="match status" value="1"/>
</dbReference>
<dbReference type="PANTHER" id="PTHR23511:SF34">
    <property type="entry name" value="SYNAPTIC VESICLE GLYCOPROTEIN 2"/>
    <property type="match status" value="1"/>
</dbReference>
<dbReference type="Pfam" id="PF00083">
    <property type="entry name" value="Sugar_tr"/>
    <property type="match status" value="1"/>
</dbReference>
<dbReference type="PANTHER" id="PTHR23511">
    <property type="entry name" value="SYNAPTIC VESICLE GLYCOPROTEIN 2"/>
    <property type="match status" value="1"/>
</dbReference>
<feature type="transmembrane region" description="Helical" evidence="8">
    <location>
        <begin position="269"/>
        <end position="290"/>
    </location>
</feature>
<evidence type="ECO:0000256" key="5">
    <source>
        <dbReference type="ARBA" id="ARBA00022989"/>
    </source>
</evidence>
<keyword evidence="5 8" id="KW-1133">Transmembrane helix</keyword>
<feature type="transmembrane region" description="Helical" evidence="8">
    <location>
        <begin position="231"/>
        <end position="253"/>
    </location>
</feature>
<feature type="transmembrane region" description="Helical" evidence="8">
    <location>
        <begin position="474"/>
        <end position="494"/>
    </location>
</feature>
<evidence type="ECO:0000256" key="4">
    <source>
        <dbReference type="ARBA" id="ARBA00022692"/>
    </source>
</evidence>
<dbReference type="EMBL" id="KQ459585">
    <property type="protein sequence ID" value="KPI98437.1"/>
    <property type="molecule type" value="Genomic_DNA"/>
</dbReference>
<feature type="transmembrane region" description="Helical" evidence="8">
    <location>
        <begin position="449"/>
        <end position="467"/>
    </location>
</feature>
<evidence type="ECO:0000259" key="9">
    <source>
        <dbReference type="PROSITE" id="PS50850"/>
    </source>
</evidence>
<dbReference type="PROSITE" id="PS50850">
    <property type="entry name" value="MFS"/>
    <property type="match status" value="1"/>
</dbReference>
<reference evidence="10 11" key="1">
    <citation type="journal article" date="2015" name="Nat. Commun.">
        <title>Outbred genome sequencing and CRISPR/Cas9 gene editing in butterflies.</title>
        <authorList>
            <person name="Li X."/>
            <person name="Fan D."/>
            <person name="Zhang W."/>
            <person name="Liu G."/>
            <person name="Zhang L."/>
            <person name="Zhao L."/>
            <person name="Fang X."/>
            <person name="Chen L."/>
            <person name="Dong Y."/>
            <person name="Chen Y."/>
            <person name="Ding Y."/>
            <person name="Zhao R."/>
            <person name="Feng M."/>
            <person name="Zhu Y."/>
            <person name="Feng Y."/>
            <person name="Jiang X."/>
            <person name="Zhu D."/>
            <person name="Xiang H."/>
            <person name="Feng X."/>
            <person name="Li S."/>
            <person name="Wang J."/>
            <person name="Zhang G."/>
            <person name="Kronforst M.R."/>
            <person name="Wang W."/>
        </authorList>
    </citation>
    <scope>NUCLEOTIDE SEQUENCE [LARGE SCALE GENOMIC DNA]</scope>
    <source>
        <strain evidence="10">Ya'a_city_454_Px</strain>
        <tissue evidence="10">Whole body</tissue>
    </source>
</reference>
<dbReference type="InterPro" id="IPR005828">
    <property type="entry name" value="MFS_sugar_transport-like"/>
</dbReference>
<feature type="transmembrane region" description="Helical" evidence="8">
    <location>
        <begin position="142"/>
        <end position="159"/>
    </location>
</feature>
<protein>
    <submittedName>
        <fullName evidence="10">Synaptic vesicle glycoprotein 2B</fullName>
    </submittedName>
</protein>
<evidence type="ECO:0000256" key="6">
    <source>
        <dbReference type="ARBA" id="ARBA00023136"/>
    </source>
</evidence>
<keyword evidence="4 8" id="KW-0812">Transmembrane</keyword>
<name>A0A194PYM6_PAPXU</name>
<evidence type="ECO:0000256" key="8">
    <source>
        <dbReference type="SAM" id="Phobius"/>
    </source>
</evidence>
<dbReference type="GO" id="GO:0016020">
    <property type="term" value="C:membrane"/>
    <property type="evidence" value="ECO:0007669"/>
    <property type="project" value="UniProtKB-SubCell"/>
</dbReference>
<feature type="transmembrane region" description="Helical" evidence="8">
    <location>
        <begin position="500"/>
        <end position="521"/>
    </location>
</feature>
<evidence type="ECO:0000256" key="1">
    <source>
        <dbReference type="ARBA" id="ARBA00004141"/>
    </source>
</evidence>
<comment type="subcellular location">
    <subcellularLocation>
        <location evidence="1">Membrane</location>
        <topology evidence="1">Multi-pass membrane protein</topology>
    </subcellularLocation>
</comment>
<dbReference type="InterPro" id="IPR020846">
    <property type="entry name" value="MFS_dom"/>
</dbReference>
<dbReference type="SUPFAM" id="SSF103473">
    <property type="entry name" value="MFS general substrate transporter"/>
    <property type="match status" value="1"/>
</dbReference>
<dbReference type="InterPro" id="IPR011701">
    <property type="entry name" value="MFS"/>
</dbReference>
<dbReference type="InterPro" id="IPR036259">
    <property type="entry name" value="MFS_trans_sf"/>
</dbReference>
<feature type="transmembrane region" description="Helical" evidence="8">
    <location>
        <begin position="171"/>
        <end position="189"/>
    </location>
</feature>
<feature type="domain" description="Major facilitator superfamily (MFS) profile" evidence="9">
    <location>
        <begin position="103"/>
        <end position="586"/>
    </location>
</feature>
<feature type="transmembrane region" description="Helical" evidence="8">
    <location>
        <begin position="562"/>
        <end position="581"/>
    </location>
</feature>
<evidence type="ECO:0000256" key="2">
    <source>
        <dbReference type="ARBA" id="ARBA00008335"/>
    </source>
</evidence>
<evidence type="ECO:0000256" key="7">
    <source>
        <dbReference type="SAM" id="MobiDB-lite"/>
    </source>
</evidence>
<accession>A0A194PYM6</accession>
<comment type="similarity">
    <text evidence="2">Belongs to the major facilitator superfamily.</text>
</comment>
<dbReference type="Pfam" id="PF07690">
    <property type="entry name" value="MFS_1"/>
    <property type="match status" value="1"/>
</dbReference>
<organism evidence="10 11">
    <name type="scientific">Papilio xuthus</name>
    <name type="common">Asian swallowtail butterfly</name>
    <dbReference type="NCBI Taxonomy" id="66420"/>
    <lineage>
        <taxon>Eukaryota</taxon>
        <taxon>Metazoa</taxon>
        <taxon>Ecdysozoa</taxon>
        <taxon>Arthropoda</taxon>
        <taxon>Hexapoda</taxon>
        <taxon>Insecta</taxon>
        <taxon>Pterygota</taxon>
        <taxon>Neoptera</taxon>
        <taxon>Endopterygota</taxon>
        <taxon>Lepidoptera</taxon>
        <taxon>Glossata</taxon>
        <taxon>Ditrysia</taxon>
        <taxon>Papilionoidea</taxon>
        <taxon>Papilionidae</taxon>
        <taxon>Papilioninae</taxon>
        <taxon>Papilio</taxon>
    </lineage>
</organism>
<keyword evidence="11" id="KW-1185">Reference proteome</keyword>
<feature type="transmembrane region" description="Helical" evidence="8">
    <location>
        <begin position="372"/>
        <end position="393"/>
    </location>
</feature>
<dbReference type="FunFam" id="1.20.1250.20:FF:000232">
    <property type="entry name" value="Organic cation/carnitine transporter 7"/>
    <property type="match status" value="1"/>
</dbReference>
<dbReference type="AlphaFoldDB" id="A0A194PYM6"/>
<feature type="compositionally biased region" description="Basic and acidic residues" evidence="7">
    <location>
        <begin position="1"/>
        <end position="18"/>
    </location>
</feature>
<gene>
    <name evidence="10" type="ORF">RR46_09653</name>
</gene>
<keyword evidence="3" id="KW-0813">Transport</keyword>
<dbReference type="GO" id="GO:0022857">
    <property type="term" value="F:transmembrane transporter activity"/>
    <property type="evidence" value="ECO:0007669"/>
    <property type="project" value="InterPro"/>
</dbReference>
<dbReference type="STRING" id="66420.A0A194PYM6"/>
<feature type="region of interest" description="Disordered" evidence="7">
    <location>
        <begin position="1"/>
        <end position="25"/>
    </location>
</feature>
<keyword evidence="6 8" id="KW-0472">Membrane</keyword>
<evidence type="ECO:0000313" key="11">
    <source>
        <dbReference type="Proteomes" id="UP000053268"/>
    </source>
</evidence>
<dbReference type="Proteomes" id="UP000053268">
    <property type="component" value="Unassembled WGS sequence"/>
</dbReference>
<evidence type="ECO:0000256" key="3">
    <source>
        <dbReference type="ARBA" id="ARBA00022448"/>
    </source>
</evidence>